<dbReference type="AlphaFoldDB" id="X0WZ62"/>
<dbReference type="Gene3D" id="3.60.21.10">
    <property type="match status" value="1"/>
</dbReference>
<proteinExistence type="predicted"/>
<dbReference type="InterPro" id="IPR050126">
    <property type="entry name" value="Ap4A_hydrolase"/>
</dbReference>
<comment type="caution">
    <text evidence="2">The sequence shown here is derived from an EMBL/GenBank/DDBJ whole genome shotgun (WGS) entry which is preliminary data.</text>
</comment>
<dbReference type="InterPro" id="IPR029052">
    <property type="entry name" value="Metallo-depent_PP-like"/>
</dbReference>
<dbReference type="CDD" id="cd00838">
    <property type="entry name" value="MPP_superfamily"/>
    <property type="match status" value="1"/>
</dbReference>
<reference evidence="2" key="1">
    <citation type="journal article" date="2014" name="Front. Microbiol.">
        <title>High frequency of phylogenetically diverse reductive dehalogenase-homologous genes in deep subseafloor sedimentary metagenomes.</title>
        <authorList>
            <person name="Kawai M."/>
            <person name="Futagami T."/>
            <person name="Toyoda A."/>
            <person name="Takaki Y."/>
            <person name="Nishi S."/>
            <person name="Hori S."/>
            <person name="Arai W."/>
            <person name="Tsubouchi T."/>
            <person name="Morono Y."/>
            <person name="Uchiyama I."/>
            <person name="Ito T."/>
            <person name="Fujiyama A."/>
            <person name="Inagaki F."/>
            <person name="Takami H."/>
        </authorList>
    </citation>
    <scope>NUCLEOTIDE SEQUENCE</scope>
    <source>
        <strain evidence="2">Expedition CK06-06</strain>
    </source>
</reference>
<evidence type="ECO:0000259" key="1">
    <source>
        <dbReference type="Pfam" id="PF00149"/>
    </source>
</evidence>
<dbReference type="PANTHER" id="PTHR42850:SF2">
    <property type="entry name" value="BLL5683 PROTEIN"/>
    <property type="match status" value="1"/>
</dbReference>
<protein>
    <recommendedName>
        <fullName evidence="1">Calcineurin-like phosphoesterase domain-containing protein</fullName>
    </recommendedName>
</protein>
<name>X0WZ62_9ZZZZ</name>
<dbReference type="GO" id="GO:0016791">
    <property type="term" value="F:phosphatase activity"/>
    <property type="evidence" value="ECO:0007669"/>
    <property type="project" value="TreeGrafter"/>
</dbReference>
<feature type="domain" description="Calcineurin-like phosphoesterase" evidence="1">
    <location>
        <begin position="1"/>
        <end position="72"/>
    </location>
</feature>
<sequence length="107" mass="11635">MRILVVSDVHGNLTALEEVLRDAGRFDSAICSGDVVGYGPDPCECLDVLRGLKVRQVSGNHDKAAVTGIQFKKNTTAGRALHIHSDLLGPDHKNFLKKLPESLKFNV</sequence>
<dbReference type="PANTHER" id="PTHR42850">
    <property type="entry name" value="METALLOPHOSPHOESTERASE"/>
    <property type="match status" value="1"/>
</dbReference>
<dbReference type="InterPro" id="IPR004843">
    <property type="entry name" value="Calcineurin-like_PHP"/>
</dbReference>
<dbReference type="Pfam" id="PF00149">
    <property type="entry name" value="Metallophos"/>
    <property type="match status" value="1"/>
</dbReference>
<evidence type="ECO:0000313" key="2">
    <source>
        <dbReference type="EMBL" id="GAG29733.1"/>
    </source>
</evidence>
<accession>X0WZ62</accession>
<dbReference type="EMBL" id="BARS01046465">
    <property type="protein sequence ID" value="GAG29733.1"/>
    <property type="molecule type" value="Genomic_DNA"/>
</dbReference>
<gene>
    <name evidence="2" type="ORF">S01H1_69945</name>
</gene>
<dbReference type="SUPFAM" id="SSF56300">
    <property type="entry name" value="Metallo-dependent phosphatases"/>
    <property type="match status" value="1"/>
</dbReference>
<organism evidence="2">
    <name type="scientific">marine sediment metagenome</name>
    <dbReference type="NCBI Taxonomy" id="412755"/>
    <lineage>
        <taxon>unclassified sequences</taxon>
        <taxon>metagenomes</taxon>
        <taxon>ecological metagenomes</taxon>
    </lineage>
</organism>
<dbReference type="GO" id="GO:0005737">
    <property type="term" value="C:cytoplasm"/>
    <property type="evidence" value="ECO:0007669"/>
    <property type="project" value="TreeGrafter"/>
</dbReference>
<feature type="non-terminal residue" evidence="2">
    <location>
        <position position="107"/>
    </location>
</feature>